<dbReference type="OrthoDB" id="8964853at2759"/>
<protein>
    <recommendedName>
        <fullName evidence="7">BHLH domain-containing protein</fullName>
    </recommendedName>
</protein>
<evidence type="ECO:0000256" key="4">
    <source>
        <dbReference type="ARBA" id="ARBA00023163"/>
    </source>
</evidence>
<feature type="region of interest" description="Disordered" evidence="6">
    <location>
        <begin position="1"/>
        <end position="88"/>
    </location>
</feature>
<organism evidence="8 9">
    <name type="scientific">Phellinidium pouzarii</name>
    <dbReference type="NCBI Taxonomy" id="167371"/>
    <lineage>
        <taxon>Eukaryota</taxon>
        <taxon>Fungi</taxon>
        <taxon>Dikarya</taxon>
        <taxon>Basidiomycota</taxon>
        <taxon>Agaricomycotina</taxon>
        <taxon>Agaricomycetes</taxon>
        <taxon>Hymenochaetales</taxon>
        <taxon>Hymenochaetaceae</taxon>
        <taxon>Phellinidium</taxon>
    </lineage>
</organism>
<accession>A0A4S4KIU6</accession>
<name>A0A4S4KIU6_9AGAM</name>
<dbReference type="EMBL" id="SGPK01000747">
    <property type="protein sequence ID" value="THG98278.1"/>
    <property type="molecule type" value="Genomic_DNA"/>
</dbReference>
<sequence>MSIQEASTPSSTTGSTAGSPSPSHPPATPLTPDSSDFVTLPTAVGKESNISPVSGAVQGQATATSGPTKRKPSRRANTAERRATHNAVERQRRETLNGRFLDLAALLPNLATVRRPSKSAIVNSSIALIHASRRTRLLAARELRLLSSESDALRRELNEWRARASLPRIDEPTRSQEFLTLISPQDIEGVGGMDSADGAGPGERWWDAEGLGEMGEEERRAYELVMQDGEEENAGEDGEEDFVRMNPAFKSPASAPPANVSASQVHPLGVMQQRQQQQQQLSFARGVAFEGMPSHPGLAVGVHTMYEPSGHPHGVSHALPVHPDLTAMQLSHEKLVDVWAVQQQAQASLLLAQQAQAQVPQWVPGGGSSDHFTPPGTAGGAGSPLGGHPFFLQQTHVQHMYPSPDMDDSSSVGSGDGVAGGGGSAGGSPGPFDMGVTGANMNSNDRTYGRKRNLSLSLPGSGWNTQQQQPLASGGGGGGRHMNAMMAMMM</sequence>
<dbReference type="Proteomes" id="UP000308199">
    <property type="component" value="Unassembled WGS sequence"/>
</dbReference>
<feature type="domain" description="BHLH" evidence="7">
    <location>
        <begin position="80"/>
        <end position="132"/>
    </location>
</feature>
<feature type="region of interest" description="Disordered" evidence="6">
    <location>
        <begin position="365"/>
        <end position="480"/>
    </location>
</feature>
<keyword evidence="1" id="KW-0805">Transcription regulation</keyword>
<dbReference type="GO" id="GO:0090575">
    <property type="term" value="C:RNA polymerase II transcription regulator complex"/>
    <property type="evidence" value="ECO:0007669"/>
    <property type="project" value="TreeGrafter"/>
</dbReference>
<dbReference type="Pfam" id="PF00010">
    <property type="entry name" value="HLH"/>
    <property type="match status" value="1"/>
</dbReference>
<reference evidence="8 9" key="1">
    <citation type="submission" date="2019-02" db="EMBL/GenBank/DDBJ databases">
        <title>Genome sequencing of the rare red list fungi Phellinidium pouzarii.</title>
        <authorList>
            <person name="Buettner E."/>
            <person name="Kellner H."/>
        </authorList>
    </citation>
    <scope>NUCLEOTIDE SEQUENCE [LARGE SCALE GENOMIC DNA]</scope>
    <source>
        <strain evidence="8 9">DSM 108285</strain>
    </source>
</reference>
<evidence type="ECO:0000256" key="5">
    <source>
        <dbReference type="ARBA" id="ARBA00023242"/>
    </source>
</evidence>
<dbReference type="PANTHER" id="PTHR10328">
    <property type="entry name" value="PROTEIN MAX MYC-ASSOCIATED FACTOR X"/>
    <property type="match status" value="1"/>
</dbReference>
<evidence type="ECO:0000256" key="1">
    <source>
        <dbReference type="ARBA" id="ARBA00023015"/>
    </source>
</evidence>
<dbReference type="InterPro" id="IPR036638">
    <property type="entry name" value="HLH_DNA-bd_sf"/>
</dbReference>
<evidence type="ECO:0000256" key="6">
    <source>
        <dbReference type="SAM" id="MobiDB-lite"/>
    </source>
</evidence>
<proteinExistence type="predicted"/>
<dbReference type="AlphaFoldDB" id="A0A4S4KIU6"/>
<dbReference type="InterPro" id="IPR011598">
    <property type="entry name" value="bHLH_dom"/>
</dbReference>
<evidence type="ECO:0000313" key="8">
    <source>
        <dbReference type="EMBL" id="THG98278.1"/>
    </source>
</evidence>
<dbReference type="SUPFAM" id="SSF47459">
    <property type="entry name" value="HLH, helix-loop-helix DNA-binding domain"/>
    <property type="match status" value="1"/>
</dbReference>
<keyword evidence="5" id="KW-0539">Nucleus</keyword>
<dbReference type="PANTHER" id="PTHR10328:SF3">
    <property type="entry name" value="PROTEIN MAX"/>
    <property type="match status" value="1"/>
</dbReference>
<evidence type="ECO:0000259" key="7">
    <source>
        <dbReference type="PROSITE" id="PS50888"/>
    </source>
</evidence>
<dbReference type="GO" id="GO:0045944">
    <property type="term" value="P:positive regulation of transcription by RNA polymerase II"/>
    <property type="evidence" value="ECO:0007669"/>
    <property type="project" value="TreeGrafter"/>
</dbReference>
<keyword evidence="3" id="KW-0010">Activator</keyword>
<keyword evidence="4" id="KW-0804">Transcription</keyword>
<keyword evidence="2" id="KW-0238">DNA-binding</keyword>
<comment type="caution">
    <text evidence="8">The sequence shown here is derived from an EMBL/GenBank/DDBJ whole genome shotgun (WGS) entry which is preliminary data.</text>
</comment>
<feature type="compositionally biased region" description="Polar residues" evidence="6">
    <location>
        <begin position="454"/>
        <end position="471"/>
    </location>
</feature>
<evidence type="ECO:0000313" key="9">
    <source>
        <dbReference type="Proteomes" id="UP000308199"/>
    </source>
</evidence>
<feature type="compositionally biased region" description="Gly residues" evidence="6">
    <location>
        <begin position="414"/>
        <end position="429"/>
    </location>
</feature>
<feature type="compositionally biased region" description="Polar residues" evidence="6">
    <location>
        <begin position="48"/>
        <end position="67"/>
    </location>
</feature>
<gene>
    <name evidence="8" type="ORF">EW145_g7452</name>
</gene>
<dbReference type="GO" id="GO:0003700">
    <property type="term" value="F:DNA-binding transcription factor activity"/>
    <property type="evidence" value="ECO:0007669"/>
    <property type="project" value="TreeGrafter"/>
</dbReference>
<dbReference type="SMART" id="SM00353">
    <property type="entry name" value="HLH"/>
    <property type="match status" value="1"/>
</dbReference>
<evidence type="ECO:0000256" key="3">
    <source>
        <dbReference type="ARBA" id="ARBA00023159"/>
    </source>
</evidence>
<dbReference type="GO" id="GO:0003677">
    <property type="term" value="F:DNA binding"/>
    <property type="evidence" value="ECO:0007669"/>
    <property type="project" value="UniProtKB-KW"/>
</dbReference>
<feature type="compositionally biased region" description="Low complexity" evidence="6">
    <location>
        <begin position="1"/>
        <end position="21"/>
    </location>
</feature>
<keyword evidence="9" id="KW-1185">Reference proteome</keyword>
<dbReference type="CDD" id="cd00083">
    <property type="entry name" value="bHLH_SF"/>
    <property type="match status" value="1"/>
</dbReference>
<evidence type="ECO:0000256" key="2">
    <source>
        <dbReference type="ARBA" id="ARBA00023125"/>
    </source>
</evidence>
<dbReference type="PROSITE" id="PS50888">
    <property type="entry name" value="BHLH"/>
    <property type="match status" value="1"/>
</dbReference>
<dbReference type="GO" id="GO:0046983">
    <property type="term" value="F:protein dimerization activity"/>
    <property type="evidence" value="ECO:0007669"/>
    <property type="project" value="InterPro"/>
</dbReference>
<dbReference type="Gene3D" id="4.10.280.10">
    <property type="entry name" value="Helix-loop-helix DNA-binding domain"/>
    <property type="match status" value="1"/>
</dbReference>
<feature type="compositionally biased region" description="Basic and acidic residues" evidence="6">
    <location>
        <begin position="77"/>
        <end position="88"/>
    </location>
</feature>